<dbReference type="GO" id="GO:0006355">
    <property type="term" value="P:regulation of DNA-templated transcription"/>
    <property type="evidence" value="ECO:0007669"/>
    <property type="project" value="InterPro"/>
</dbReference>
<keyword evidence="2" id="KW-0677">Repeat</keyword>
<evidence type="ECO:0000313" key="11">
    <source>
        <dbReference type="Proteomes" id="UP000214746"/>
    </source>
</evidence>
<dbReference type="EMBL" id="NHRJ02000018">
    <property type="protein sequence ID" value="PZE19329.1"/>
    <property type="molecule type" value="Genomic_DNA"/>
</dbReference>
<evidence type="ECO:0000256" key="2">
    <source>
        <dbReference type="ARBA" id="ARBA00022737"/>
    </source>
</evidence>
<dbReference type="Proteomes" id="UP000214746">
    <property type="component" value="Unassembled WGS sequence"/>
</dbReference>
<dbReference type="InterPro" id="IPR036634">
    <property type="entry name" value="PRD_sf"/>
</dbReference>
<dbReference type="InterPro" id="IPR002178">
    <property type="entry name" value="PTS_EIIA_type-2_dom"/>
</dbReference>
<dbReference type="InterPro" id="IPR013196">
    <property type="entry name" value="HTH_11"/>
</dbReference>
<keyword evidence="5" id="KW-0804">Transcription</keyword>
<dbReference type="PROSITE" id="PS51372">
    <property type="entry name" value="PRD_2"/>
    <property type="match status" value="1"/>
</dbReference>
<dbReference type="PANTHER" id="PTHR30185">
    <property type="entry name" value="CRYPTIC BETA-GLUCOSIDE BGL OPERON ANTITERMINATOR"/>
    <property type="match status" value="1"/>
</dbReference>
<keyword evidence="1" id="KW-0808">Transferase</keyword>
<dbReference type="CDD" id="cd05568">
    <property type="entry name" value="PTS_IIB_bgl_like"/>
    <property type="match status" value="1"/>
</dbReference>
<dbReference type="Gene3D" id="1.10.10.10">
    <property type="entry name" value="Winged helix-like DNA-binding domain superfamily/Winged helix DNA-binding domain"/>
    <property type="match status" value="2"/>
</dbReference>
<dbReference type="Pfam" id="PF02302">
    <property type="entry name" value="PTS_IIB"/>
    <property type="match status" value="1"/>
</dbReference>
<evidence type="ECO:0000256" key="6">
    <source>
        <dbReference type="SAM" id="MobiDB-lite"/>
    </source>
</evidence>
<evidence type="ECO:0000313" key="10">
    <source>
        <dbReference type="EMBL" id="PZE19329.1"/>
    </source>
</evidence>
<dbReference type="InterPro" id="IPR007737">
    <property type="entry name" value="Mga_HTH"/>
</dbReference>
<name>A0A2W1N3M3_PAEXE</name>
<dbReference type="GO" id="GO:0009401">
    <property type="term" value="P:phosphoenolpyruvate-dependent sugar phosphotransferase system"/>
    <property type="evidence" value="ECO:0007669"/>
    <property type="project" value="InterPro"/>
</dbReference>
<evidence type="ECO:0000259" key="8">
    <source>
        <dbReference type="PROSITE" id="PS51099"/>
    </source>
</evidence>
<feature type="domain" description="PTS EIIB type-2" evidence="8">
    <location>
        <begin position="436"/>
        <end position="525"/>
    </location>
</feature>
<evidence type="ECO:0000256" key="4">
    <source>
        <dbReference type="ARBA" id="ARBA00023159"/>
    </source>
</evidence>
<organism evidence="10 11">
    <name type="scientific">Paenibacillus xerothermodurans</name>
    <dbReference type="NCBI Taxonomy" id="1977292"/>
    <lineage>
        <taxon>Bacteria</taxon>
        <taxon>Bacillati</taxon>
        <taxon>Bacillota</taxon>
        <taxon>Bacilli</taxon>
        <taxon>Bacillales</taxon>
        <taxon>Paenibacillaceae</taxon>
        <taxon>Paenibacillus</taxon>
    </lineage>
</organism>
<dbReference type="SUPFAM" id="SSF52794">
    <property type="entry name" value="PTS system IIB component-like"/>
    <property type="match status" value="1"/>
</dbReference>
<dbReference type="InterPro" id="IPR036390">
    <property type="entry name" value="WH_DNA-bd_sf"/>
</dbReference>
<feature type="domain" description="PTS EIIA type-2" evidence="7">
    <location>
        <begin position="556"/>
        <end position="701"/>
    </location>
</feature>
<proteinExistence type="predicted"/>
<feature type="region of interest" description="Disordered" evidence="6">
    <location>
        <begin position="253"/>
        <end position="287"/>
    </location>
</feature>
<dbReference type="Pfam" id="PF05043">
    <property type="entry name" value="Mga"/>
    <property type="match status" value="1"/>
</dbReference>
<protein>
    <submittedName>
        <fullName evidence="10">PRD domain-containing protein</fullName>
    </submittedName>
</protein>
<dbReference type="InterPro" id="IPR003501">
    <property type="entry name" value="PTS_EIIB_2/3"/>
</dbReference>
<comment type="caution">
    <text evidence="10">The sequence shown here is derived from an EMBL/GenBank/DDBJ whole genome shotgun (WGS) entry which is preliminary data.</text>
</comment>
<dbReference type="Pfam" id="PF08279">
    <property type="entry name" value="HTH_11"/>
    <property type="match status" value="1"/>
</dbReference>
<sequence>MCMNASNRTRQILELLLRSDRELTAAEIASELRVSARTVHRELPAVEVLLSTQGIELQKKAGLGIRLAGDEVALETLRRIVATSEDVEFSPDERQLYLLCRLLDNDEPLKLFTLAHDFKVTVSTVSGDLDELTQWLQKFGISLIRRRGYGVQLSGEEADLRDSIRRLIKLRLDDTELITARDEDTMHPLDRQLFELAGKAHMAAVEDVLWRWEEHWTGRLSESAYTDLLIRLSIALARIRAGKTVSADLGLLRGGSETPRTAAEPAAGGARQRIGGDDDSSRDEQPARRLADMLSERLHLNFSAAETGYLARLLSAARANDLSALPGDDLALADTVRALIRKVQSTTGVDYSEDRSLREGLFQHMKEALRRLADGLIIRNPLLDQIKKDYVSLFAAVREAVNRELPDVDVPDEEIGFLVMHFGASLERLKQLRRDVRAILVCTSGIGSSKMLQMRLSKELPRIEIVDRVSWYEAVRIPANNYDLIISTVDLPIDSTQYVKVSPLLTQPETERVRSFIRERVDRSRPAAASTTDKGPAPPAFTSLLSLKTTLDEIVNLIEQFEVVQLRERGGELPVILQEACQHESHRGTLSDATSVTERLLTREQNGSQLLPGTDLALFHARSPEVRRPSLVLYQLAEPVEVGTEPSAQLSQFLLMLAPERLPREILEVLSEVSGMLLDAEMISLLEAGDESAIRNYLTLNLKTFFLNKTESE</sequence>
<dbReference type="InterPro" id="IPR013011">
    <property type="entry name" value="PTS_EIIB_2"/>
</dbReference>
<dbReference type="OrthoDB" id="9776005at2"/>
<dbReference type="Gene3D" id="1.10.1790.10">
    <property type="entry name" value="PRD domain"/>
    <property type="match status" value="1"/>
</dbReference>
<dbReference type="Pfam" id="PF00874">
    <property type="entry name" value="PRD"/>
    <property type="match status" value="1"/>
</dbReference>
<dbReference type="Gene3D" id="3.40.50.2300">
    <property type="match status" value="1"/>
</dbReference>
<keyword evidence="3" id="KW-0805">Transcription regulation</keyword>
<dbReference type="SUPFAM" id="SSF55804">
    <property type="entry name" value="Phoshotransferase/anion transport protein"/>
    <property type="match status" value="1"/>
</dbReference>
<evidence type="ECO:0000256" key="1">
    <source>
        <dbReference type="ARBA" id="ARBA00022679"/>
    </source>
</evidence>
<evidence type="ECO:0000259" key="7">
    <source>
        <dbReference type="PROSITE" id="PS51094"/>
    </source>
</evidence>
<accession>A0A2W1N3M3</accession>
<dbReference type="SUPFAM" id="SSF46785">
    <property type="entry name" value="Winged helix' DNA-binding domain"/>
    <property type="match status" value="2"/>
</dbReference>
<dbReference type="InterPro" id="IPR036095">
    <property type="entry name" value="PTS_EIIB-like_sf"/>
</dbReference>
<dbReference type="InterPro" id="IPR036388">
    <property type="entry name" value="WH-like_DNA-bd_sf"/>
</dbReference>
<dbReference type="AlphaFoldDB" id="A0A2W1N3M3"/>
<dbReference type="GO" id="GO:0008982">
    <property type="term" value="F:protein-N(PI)-phosphohistidine-sugar phosphotransferase activity"/>
    <property type="evidence" value="ECO:0007669"/>
    <property type="project" value="InterPro"/>
</dbReference>
<dbReference type="PANTHER" id="PTHR30185:SF18">
    <property type="entry name" value="TRANSCRIPTIONAL REGULATOR MTLR"/>
    <property type="match status" value="1"/>
</dbReference>
<evidence type="ECO:0000256" key="5">
    <source>
        <dbReference type="ARBA" id="ARBA00023163"/>
    </source>
</evidence>
<evidence type="ECO:0000259" key="9">
    <source>
        <dbReference type="PROSITE" id="PS51372"/>
    </source>
</evidence>
<reference evidence="10" key="1">
    <citation type="submission" date="2018-06" db="EMBL/GenBank/DDBJ databases">
        <title>Paenibacillus xerothermodurans sp. nov. an extremely dry heat resistant spore forming bacterium isolated from the soil of Cape Canaveral, Florida.</title>
        <authorList>
            <person name="Seuylemezian A."/>
            <person name="Kaur N."/>
            <person name="Patil P."/>
            <person name="Patil P."/>
            <person name="Mayilraj S."/>
            <person name="Vaishampayan P."/>
        </authorList>
    </citation>
    <scope>NUCLEOTIDE SEQUENCE [LARGE SCALE GENOMIC DNA]</scope>
    <source>
        <strain evidence="10">ATCC 27380</strain>
    </source>
</reference>
<dbReference type="InterPro" id="IPR050661">
    <property type="entry name" value="BglG_antiterminators"/>
</dbReference>
<keyword evidence="4" id="KW-0010">Activator</keyword>
<dbReference type="PROSITE" id="PS51099">
    <property type="entry name" value="PTS_EIIB_TYPE_2"/>
    <property type="match status" value="1"/>
</dbReference>
<dbReference type="PROSITE" id="PS51094">
    <property type="entry name" value="PTS_EIIA_TYPE_2"/>
    <property type="match status" value="1"/>
</dbReference>
<dbReference type="InterPro" id="IPR016152">
    <property type="entry name" value="PTrfase/Anion_transptr"/>
</dbReference>
<dbReference type="Gene3D" id="3.40.930.10">
    <property type="entry name" value="Mannitol-specific EII, Chain A"/>
    <property type="match status" value="1"/>
</dbReference>
<dbReference type="InterPro" id="IPR011608">
    <property type="entry name" value="PRD"/>
</dbReference>
<feature type="domain" description="PRD" evidence="9">
    <location>
        <begin position="327"/>
        <end position="432"/>
    </location>
</feature>
<evidence type="ECO:0000256" key="3">
    <source>
        <dbReference type="ARBA" id="ARBA00023015"/>
    </source>
</evidence>
<dbReference type="Pfam" id="PF00359">
    <property type="entry name" value="PTS_EIIA_2"/>
    <property type="match status" value="1"/>
</dbReference>
<gene>
    <name evidence="10" type="ORF">CBW46_019160</name>
</gene>
<dbReference type="SUPFAM" id="SSF63520">
    <property type="entry name" value="PTS-regulatory domain, PRD"/>
    <property type="match status" value="1"/>
</dbReference>
<keyword evidence="11" id="KW-1185">Reference proteome</keyword>